<feature type="transmembrane region" description="Helical" evidence="2">
    <location>
        <begin position="214"/>
        <end position="236"/>
    </location>
</feature>
<evidence type="ECO:0008006" key="7">
    <source>
        <dbReference type="Google" id="ProtNLM"/>
    </source>
</evidence>
<gene>
    <name evidence="5" type="ORF">EHS25_007733</name>
</gene>
<feature type="transmembrane region" description="Helical" evidence="2">
    <location>
        <begin position="248"/>
        <end position="269"/>
    </location>
</feature>
<sequence>MARKRADELRLANVLIAGFHPFAGAPAEVLEEEEMEGRTDRGKACNALELAIVTEAKHFIGSVSCQKVVDSVWSGRVYYTPVSFVDLIPDHCYKQKAITLYDSRKAPLLDHYRLRVPRYRSILEFTAFLVVFTLMMLVLYTNDTERMNGWEIAFAIYTCGWTLDRFATTLEHGWRVFAANLWNGLDAVIILLFLFYLPFRLYGVVHGHSTANDYALSILACESALIFPRLAFFFMAKNVLVMSLRAMLGQFLILMIAAIWIFIGFWHALYKLDEGNYGVWEIAKYMADIWFGLDATGFNISTDFHPTLGPALFFIFACLSNTLFITVVVSILSTTFAELNQDAKAEFMYRSAVGIFEGVKSDALFSFQPPLNLLALFTLFPLSRILSPRAFHRTHVFFTRLTNAPVLLLITLFERLRHSYALSQPNFYERFQRALPKRMQEVSLFMSGAHGDIEAVFDYAPDAKLLADAAAQDAAYDEDSRDGMGLSSSISLAAGTGGVGGVGGVGGHRVSGWYNVRRMSEYQDTAVAEEPEESDIEEEDEDQVAAAEETEGTGGDKHSVASSQAGNGHINVDASTPTPKPLGIPQLHPETIATEGILSTSPGQHVRRMQAIGKPLQTRFDTRRRDSVSSIFRPQVGGPPEDSSGGGSPLQKIYSRGSEDRRRSFSREREIDPLQLESEVEPAWARALLEAVKRLEERQARLDDGARTK</sequence>
<evidence type="ECO:0000313" key="5">
    <source>
        <dbReference type="EMBL" id="RSH93377.1"/>
    </source>
</evidence>
<dbReference type="InterPro" id="IPR056337">
    <property type="entry name" value="LHD_YVC1"/>
</dbReference>
<dbReference type="OrthoDB" id="2373987at2759"/>
<organism evidence="5 6">
    <name type="scientific">Saitozyma podzolica</name>
    <dbReference type="NCBI Taxonomy" id="1890683"/>
    <lineage>
        <taxon>Eukaryota</taxon>
        <taxon>Fungi</taxon>
        <taxon>Dikarya</taxon>
        <taxon>Basidiomycota</taxon>
        <taxon>Agaricomycotina</taxon>
        <taxon>Tremellomycetes</taxon>
        <taxon>Tremellales</taxon>
        <taxon>Trimorphomycetaceae</taxon>
        <taxon>Saitozyma</taxon>
    </lineage>
</organism>
<keyword evidence="6" id="KW-1185">Reference proteome</keyword>
<feature type="transmembrane region" description="Helical" evidence="2">
    <location>
        <begin position="311"/>
        <end position="332"/>
    </location>
</feature>
<dbReference type="Proteomes" id="UP000279259">
    <property type="component" value="Unassembled WGS sequence"/>
</dbReference>
<evidence type="ECO:0000259" key="4">
    <source>
        <dbReference type="Pfam" id="PF23317"/>
    </source>
</evidence>
<feature type="transmembrane region" description="Helical" evidence="2">
    <location>
        <begin position="176"/>
        <end position="199"/>
    </location>
</feature>
<evidence type="ECO:0000313" key="6">
    <source>
        <dbReference type="Proteomes" id="UP000279259"/>
    </source>
</evidence>
<evidence type="ECO:0000259" key="3">
    <source>
        <dbReference type="Pfam" id="PF23190"/>
    </source>
</evidence>
<dbReference type="AlphaFoldDB" id="A0A427YQN2"/>
<comment type="caution">
    <text evidence="5">The sequence shown here is derived from an EMBL/GenBank/DDBJ whole genome shotgun (WGS) entry which is preliminary data.</text>
</comment>
<reference evidence="5 6" key="1">
    <citation type="submission" date="2018-11" db="EMBL/GenBank/DDBJ databases">
        <title>Genome sequence of Saitozyma podzolica DSM 27192.</title>
        <authorList>
            <person name="Aliyu H."/>
            <person name="Gorte O."/>
            <person name="Ochsenreither K."/>
        </authorList>
    </citation>
    <scope>NUCLEOTIDE SEQUENCE [LARGE SCALE GENOMIC DNA]</scope>
    <source>
        <strain evidence="5 6">DSM 27192</strain>
    </source>
</reference>
<keyword evidence="2" id="KW-1133">Transmembrane helix</keyword>
<feature type="transmembrane region" description="Helical" evidence="2">
    <location>
        <begin position="147"/>
        <end position="164"/>
    </location>
</feature>
<protein>
    <recommendedName>
        <fullName evidence="7">Ion transport domain-containing protein</fullName>
    </recommendedName>
</protein>
<dbReference type="Pfam" id="PF23317">
    <property type="entry name" value="YVC1_C"/>
    <property type="match status" value="1"/>
</dbReference>
<accession>A0A427YQN2</accession>
<dbReference type="STRING" id="1890683.A0A427YQN2"/>
<feature type="compositionally biased region" description="Basic and acidic residues" evidence="1">
    <location>
        <begin position="657"/>
        <end position="672"/>
    </location>
</feature>
<dbReference type="EMBL" id="RSCD01000004">
    <property type="protein sequence ID" value="RSH93377.1"/>
    <property type="molecule type" value="Genomic_DNA"/>
</dbReference>
<dbReference type="InterPro" id="IPR056336">
    <property type="entry name" value="YVC1_C"/>
</dbReference>
<evidence type="ECO:0000256" key="1">
    <source>
        <dbReference type="SAM" id="MobiDB-lite"/>
    </source>
</evidence>
<feature type="domain" description="Calcium channel YVC1-like C-terminal transmembrane" evidence="4">
    <location>
        <begin position="128"/>
        <end position="415"/>
    </location>
</feature>
<feature type="compositionally biased region" description="Acidic residues" evidence="1">
    <location>
        <begin position="527"/>
        <end position="551"/>
    </location>
</feature>
<keyword evidence="2" id="KW-0812">Transmembrane</keyword>
<dbReference type="Pfam" id="PF23190">
    <property type="entry name" value="LHD_TRPY1"/>
    <property type="match status" value="1"/>
</dbReference>
<feature type="transmembrane region" description="Helical" evidence="2">
    <location>
        <begin position="122"/>
        <end position="141"/>
    </location>
</feature>
<keyword evidence="2" id="KW-0472">Membrane</keyword>
<dbReference type="InterPro" id="IPR052971">
    <property type="entry name" value="TRP_calcium_channel"/>
</dbReference>
<dbReference type="PANTHER" id="PTHR35859:SF1">
    <property type="entry name" value="NONSELECTIVE CATION CHANNEL PROTEIN"/>
    <property type="match status" value="1"/>
</dbReference>
<evidence type="ECO:0000256" key="2">
    <source>
        <dbReference type="SAM" id="Phobius"/>
    </source>
</evidence>
<feature type="region of interest" description="Disordered" evidence="1">
    <location>
        <begin position="611"/>
        <end position="677"/>
    </location>
</feature>
<feature type="region of interest" description="Disordered" evidence="1">
    <location>
        <begin position="524"/>
        <end position="587"/>
    </location>
</feature>
<feature type="domain" description="YVC1 N-terminal linker helical" evidence="3">
    <location>
        <begin position="40"/>
        <end position="81"/>
    </location>
</feature>
<dbReference type="PANTHER" id="PTHR35859">
    <property type="entry name" value="NONSELECTIVE CATION CHANNEL PROTEIN"/>
    <property type="match status" value="1"/>
</dbReference>
<proteinExistence type="predicted"/>
<name>A0A427YQN2_9TREE</name>